<feature type="chain" id="PRO_5023427827" description="Transmembrane protein gp41" evidence="32">
    <location>
        <begin position="510"/>
        <end position="853"/>
    </location>
</feature>
<dbReference type="InterPro" id="IPR037527">
    <property type="entry name" value="Gp160"/>
</dbReference>
<name>M9Z5N4_HV1</name>
<feature type="coiled-coil region" evidence="32">
    <location>
        <begin position="630"/>
        <end position="664"/>
    </location>
</feature>
<organism evidence="37">
    <name type="scientific">Human immunodeficiency virus type 1</name>
    <name type="common">HIV-1</name>
    <dbReference type="NCBI Taxonomy" id="11676"/>
    <lineage>
        <taxon>Viruses</taxon>
        <taxon>Riboviria</taxon>
        <taxon>Pararnavirae</taxon>
        <taxon>Artverviricota</taxon>
        <taxon>Revtraviricetes</taxon>
        <taxon>Ortervirales</taxon>
        <taxon>Retroviridae</taxon>
        <taxon>Orthoretrovirinae</taxon>
        <taxon>Lentivirus</taxon>
        <taxon>Lentivirus humimdef1</taxon>
    </lineage>
</organism>
<keyword evidence="27 32" id="KW-1015">Disulfide bond</keyword>
<keyword evidence="18 32" id="KW-0946">Virion</keyword>
<evidence type="ECO:0000256" key="27">
    <source>
        <dbReference type="ARBA" id="ARBA00023157"/>
    </source>
</evidence>
<evidence type="ECO:0000256" key="33">
    <source>
        <dbReference type="RuleBase" id="RU363095"/>
    </source>
</evidence>
<keyword evidence="9 32" id="KW-1032">Host cell membrane</keyword>
<evidence type="ECO:0000256" key="11">
    <source>
        <dbReference type="ARBA" id="ARBA00022581"/>
    </source>
</evidence>
<comment type="domain">
    <text evidence="32">Some of the most genetically diverse regions of the viral genome are present in Env. They are called variable regions 1 through 5 (V1 through V5). Coreceptor usage of gp120 is determined mainly by the primary structure of the third variable region (V3) in the outer domain of gp120. The sequence of V3 determines which coreceptor, CCR5 and/or CXCR4 (corresponding to R5/macrophage, X4/T cell and R5X4/T cell and macrophage tropism), is used to trigger the fusion potential of the Env complex, and hence which cells the virus can infect. Binding to CCR5 involves a region adjacent in addition to V3.</text>
</comment>
<protein>
    <recommendedName>
        <fullName evidence="32">Envelope glycoprotein gp160</fullName>
    </recommendedName>
    <alternativeName>
        <fullName evidence="32">Env polyprotein</fullName>
    </alternativeName>
    <component>
        <recommendedName>
            <fullName evidence="32">Surface protein gp120</fullName>
            <shortName evidence="32">SU</shortName>
        </recommendedName>
        <alternativeName>
            <fullName evidence="32">Glycoprotein 120</fullName>
            <shortName evidence="32">gp120</shortName>
        </alternativeName>
    </component>
    <component>
        <recommendedName>
            <fullName evidence="32">Transmembrane protein gp41</fullName>
            <shortName evidence="32">TM</shortName>
        </recommendedName>
        <alternativeName>
            <fullName evidence="32">Glycoprotein 41</fullName>
            <shortName evidence="32">gp41</shortName>
        </alternativeName>
    </component>
</protein>
<dbReference type="GO" id="GO:1903908">
    <property type="term" value="P:positive regulation of plasma membrane raft polarization"/>
    <property type="evidence" value="ECO:0007669"/>
    <property type="project" value="UniProtKB-UniRule"/>
</dbReference>
<evidence type="ECO:0000256" key="19">
    <source>
        <dbReference type="ARBA" id="ARBA00022870"/>
    </source>
</evidence>
<evidence type="ECO:0000256" key="22">
    <source>
        <dbReference type="ARBA" id="ARBA00022989"/>
    </source>
</evidence>
<evidence type="ECO:0000256" key="26">
    <source>
        <dbReference type="ARBA" id="ARBA00023139"/>
    </source>
</evidence>
<keyword evidence="11 32" id="KW-0945">Host-virus interaction</keyword>
<dbReference type="FunFam" id="1.20.5.490:FF:000001">
    <property type="entry name" value="Envelope glycoprotein gp160"/>
    <property type="match status" value="1"/>
</dbReference>
<sequence length="853" mass="96818">MRVMGIKKNYQLLWRGGTMLLGMLMICSAVEELWVTVYYGVPVWKEANTTLFCASDAKAYATERHNVWATHACVPTDPNPQEMHLENVTENFNMWKNNMVDQMQEDIISLWDQSLKPCVKLTPLCVILNCTDVNNTSSNATNTNDTMLMEKGEIKNCSFNITTSIKTKIVDYALFYKLDVVPIDNDTTSYRMIHCNTSVITQACPKVSFEPIPIHYCAPAGFAILKCNDPQFNGTGKCKNVSTVQCTHGIRPVVSTQLLLNGSLAEKEIVLRSSNFSDNTKNIIVQLKEPVEINCTRPNNNTRKSIHIGPGRAMYATGQIIGDIRRAYCVLNSTKWNNTLKQIAEKLREQFRSKTIVFKHSSGGDPEIVMHSFNCGGEFFYCNTSQLFNSTWNVNDTKNWNNTAGNITLICRIRQIVNMWQEVGKAMYAPPIAGIINCVSNITGLILTRDGGNDKNNSTENSPETFRPGGGDMKDNWRSELYKYKVVKIEPLGVAPTKAKRRVVQREKRAVLGAMFLGFLGAAGSTMGAASITLTVQARQLLSGIVQQQRNLLRAIELQQHLLQLTVWGIKQLQARVLAVERYLKDQQLLGIWGCSGKLICTTTVPWNTSWSNKTLNDIWNNMTWMEWEREIDNYTGEIYNLIEKSQNQQEQNELDLLKLDEWASLWNWFSITKWLWYIKIFIMIVGGLIGLRIVFAVLSIVNRVRQGYSPLSLQTRFPAQRGPDRPEGIAEEGGEQDRDRSGRLVNGLLTLIWEDLWSLCLFSYHRLRDLLLIVTRIVELLGRRGWEALRYWWNLLQYWIQELKNSAVSLLNATAVAVAGGTDGVIEILQRAGRALLHIPRRIRQGLERALL</sequence>
<dbReference type="GO" id="GO:0052031">
    <property type="term" value="P:symbiont-mediated perturbation of host defense response"/>
    <property type="evidence" value="ECO:0007669"/>
    <property type="project" value="UniProtKB-UniRule"/>
</dbReference>
<evidence type="ECO:0000256" key="24">
    <source>
        <dbReference type="ARBA" id="ARBA00023054"/>
    </source>
</evidence>
<dbReference type="GO" id="GO:0005198">
    <property type="term" value="F:structural molecule activity"/>
    <property type="evidence" value="ECO:0007669"/>
    <property type="project" value="UniProtKB-UniRule"/>
</dbReference>
<evidence type="ECO:0000256" key="28">
    <source>
        <dbReference type="ARBA" id="ARBA00023180"/>
    </source>
</evidence>
<evidence type="ECO:0000256" key="5">
    <source>
        <dbReference type="ARBA" id="ARBA00004578"/>
    </source>
</evidence>
<comment type="domain">
    <text evidence="32">The membrane proximal external region (MPER) present in gp41 is a tryptophan-rich region recognized by the antibodies 2F5, Z13, and 4E10. MPER seems to play a role in fusion.</text>
</comment>
<evidence type="ECO:0000256" key="23">
    <source>
        <dbReference type="ARBA" id="ARBA00023046"/>
    </source>
</evidence>
<dbReference type="HAMAP" id="MF_04083">
    <property type="entry name" value="HIV_ENV"/>
    <property type="match status" value="1"/>
</dbReference>
<keyword evidence="8 32" id="KW-1170">Fusion of virus membrane with host endosomal membrane</keyword>
<keyword evidence="26 32" id="KW-0564">Palmitate</keyword>
<keyword evidence="25 32" id="KW-0472">Membrane</keyword>
<feature type="region of interest" description="Disordered" evidence="34">
    <location>
        <begin position="450"/>
        <end position="473"/>
    </location>
</feature>
<dbReference type="EMBL" id="KC749049">
    <property type="protein sequence ID" value="AGK29507.1"/>
    <property type="molecule type" value="Genomic_RNA"/>
</dbReference>
<dbReference type="GO" id="GO:0044175">
    <property type="term" value="C:host cell endosome membrane"/>
    <property type="evidence" value="ECO:0007669"/>
    <property type="project" value="UniProtKB-SubCell"/>
</dbReference>
<comment type="PTM">
    <text evidence="32">Specific enzymatic cleavages in vivo yield mature proteins. Envelope glycoproteins are synthesized as a inactive precursor that is heavily N-glycosylated and processed likely by host cell furin in the Golgi to yield the mature SU and TM proteins. The cleavage site between SU and TM requires the minimal sequence [KR]-X-[KR]-R. About 2 of the 9 disulfide bonds of gp41 are reduced by P4HB/PDI, following binding to CD4 receptor.</text>
</comment>
<feature type="disulfide bond" evidence="32">
    <location>
        <begin position="227"/>
        <end position="238"/>
    </location>
</feature>
<evidence type="ECO:0000256" key="15">
    <source>
        <dbReference type="ARBA" id="ARBA00022703"/>
    </source>
</evidence>
<gene>
    <name evidence="32 37" type="primary">env</name>
</gene>
<evidence type="ECO:0000256" key="25">
    <source>
        <dbReference type="ARBA" id="ARBA00023136"/>
    </source>
</evidence>
<comment type="caution">
    <text evidence="32 33">Lacks conserved residue(s) required for the propagation of feature annotation.</text>
</comment>
<feature type="short sequence motif" description="Di-leucine internalization motif" evidence="32">
    <location>
        <begin position="852"/>
        <end position="853"/>
    </location>
</feature>
<keyword evidence="24 32" id="KW-0175">Coiled coil</keyword>
<feature type="lipid moiety-binding region" description="S-palmitoyl cysteine; by host" evidence="32">
    <location>
        <position position="761"/>
    </location>
</feature>
<evidence type="ECO:0000256" key="2">
    <source>
        <dbReference type="ARBA" id="ARBA00004433"/>
    </source>
</evidence>
<dbReference type="FunFam" id="2.170.40.20:FF:000004">
    <property type="entry name" value="Envelope glycoprotein gp160"/>
    <property type="match status" value="1"/>
</dbReference>
<evidence type="ECO:0000256" key="29">
    <source>
        <dbReference type="ARBA" id="ARBA00023280"/>
    </source>
</evidence>
<feature type="domain" description="Human immunodeficiency virus 1 envelope glycoprotein Gp120" evidence="35">
    <location>
        <begin position="33"/>
        <end position="509"/>
    </location>
</feature>
<dbReference type="InterPro" id="IPR000777">
    <property type="entry name" value="HIV1_Gp120"/>
</dbReference>
<proteinExistence type="inferred from homology"/>
<evidence type="ECO:0000256" key="3">
    <source>
        <dbReference type="ARBA" id="ARBA00004505"/>
    </source>
</evidence>
<dbReference type="GO" id="GO:0016020">
    <property type="term" value="C:membrane"/>
    <property type="evidence" value="ECO:0007669"/>
    <property type="project" value="UniProtKB-UniRule"/>
</dbReference>
<feature type="short sequence motif" description="YXXL motif; contains endocytosis signal" evidence="32">
    <location>
        <begin position="709"/>
        <end position="712"/>
    </location>
</feature>
<evidence type="ECO:0000259" key="35">
    <source>
        <dbReference type="Pfam" id="PF00516"/>
    </source>
</evidence>
<feature type="region of interest" description="MPER; binding to GalCer" evidence="32">
    <location>
        <begin position="659"/>
        <end position="680"/>
    </location>
</feature>
<dbReference type="GO" id="GO:0019082">
    <property type="term" value="P:viral protein processing"/>
    <property type="evidence" value="ECO:0007669"/>
    <property type="project" value="UniProtKB-UniRule"/>
</dbReference>
<feature type="domain" description="Retroviral envelope protein GP41-like" evidence="36">
    <location>
        <begin position="527"/>
        <end position="715"/>
    </location>
</feature>
<reference evidence="37" key="1">
    <citation type="submission" date="2013-03" db="EMBL/GenBank/DDBJ databases">
        <authorList>
            <person name="Bailer R."/>
            <person name="Bhattacharya T."/>
            <person name="Chen Y."/>
            <person name="DeCamp A."/>
            <person name="Gao F."/>
            <person name="Gao H."/>
            <person name="Giorgi E."/>
            <person name="Gottardo R."/>
            <person name="Greene K."/>
            <person name="Hahn B."/>
            <person name="Hraber P."/>
            <person name="Kim J."/>
            <person name="Korber B."/>
            <person name="Lapedes A."/>
            <person name="Mascola J."/>
            <person name="Montefiori D."/>
            <person name="O'Sullivan A."/>
            <person name="Permpikul P."/>
            <person name="Poltavaee K."/>
            <person name="Sanders-Buell E."/>
            <person name="Seaman M."/>
            <person name="Self S."/>
            <person name="Sutthent R."/>
            <person name="Swanstrom R."/>
            <person name="Williamson C."/>
            <person name="Tovanabutra S."/>
        </authorList>
    </citation>
    <scope>NUCLEOTIDE SEQUENCE</scope>
    <source>
        <strain evidence="37">T503963_17</strain>
    </source>
</reference>
<evidence type="ECO:0000256" key="17">
    <source>
        <dbReference type="ARBA" id="ARBA00022804"/>
    </source>
</evidence>
<evidence type="ECO:0000256" key="13">
    <source>
        <dbReference type="ARBA" id="ARBA00022685"/>
    </source>
</evidence>
<keyword evidence="13 32" id="KW-0165">Cleavage on pair of basic residues</keyword>
<comment type="subcellular location">
    <molecule>Transmembrane protein gp41</molecule>
    <subcellularLocation>
        <location evidence="32">Virion membrane</location>
        <topology evidence="32">Single-pass type I membrane protein</topology>
    </subcellularLocation>
    <subcellularLocation>
        <location evidence="32">Host cell membrane</location>
        <topology evidence="32">Single-pass type I membrane protein</topology>
    </subcellularLocation>
    <subcellularLocation>
        <location evidence="32">Host endosome membrane</location>
        <topology evidence="32">Single-pass type I membrane protein</topology>
    </subcellularLocation>
    <text evidence="32">It is probably concentrated at the site of budding and incorporated into the virions possibly by contacts between the cytoplasmic tail of Env and the N-terminus of Gag.</text>
</comment>
<evidence type="ECO:0000256" key="4">
    <source>
        <dbReference type="ARBA" id="ARBA00004563"/>
    </source>
</evidence>
<feature type="transmembrane region" description="Helical" evidence="33">
    <location>
        <begin position="675"/>
        <end position="702"/>
    </location>
</feature>
<dbReference type="Gene3D" id="1.20.5.490">
    <property type="entry name" value="Single helix bin"/>
    <property type="match status" value="1"/>
</dbReference>
<dbReference type="FunFam" id="2.170.40.20:FF:000003">
    <property type="entry name" value="Envelope glycoprotein gp160"/>
    <property type="match status" value="1"/>
</dbReference>
<keyword evidence="21 32" id="KW-1164">Virus endocytosis by host</keyword>
<keyword evidence="22 32" id="KW-1133">Transmembrane helix</keyword>
<feature type="site" description="Cleavage; by host furin" evidence="32">
    <location>
        <begin position="509"/>
        <end position="510"/>
    </location>
</feature>
<dbReference type="InterPro" id="IPR000328">
    <property type="entry name" value="GP41-like"/>
</dbReference>
<comment type="subcellular location">
    <molecule>Surface protein gp120</molecule>
    <subcellularLocation>
        <location evidence="32">Virion membrane</location>
        <topology evidence="32">Peripheral membrane protein</topology>
    </subcellularLocation>
    <subcellularLocation>
        <location evidence="32">Host cell membrane</location>
        <topology evidence="32">Peripheral membrane protein</topology>
    </subcellularLocation>
    <subcellularLocation>
        <location evidence="32">Host endosome membrane</location>
        <topology evidence="32">Single-pass type I membrane protein</topology>
    </subcellularLocation>
    <text evidence="32">The surface protein is not anchored to the viral envelope, but associates with the extravirion surface through its binding to TM. It is probably concentrated at the site of budding and incorporated into the virions possibly by contacts between the cytoplasmic tail of Env and the N-terminus of Gag.</text>
</comment>
<comment type="function">
    <text evidence="32">Surface protein gp120: Attaches the virus to the host lymphoid cell by binding to the primary receptor CD4. This interaction induces a structural rearrangement creating a high affinity binding site for a chemokine coreceptor like CXCR4 and/or CCR5. Acts as a ligand for CD209/DC-SIGN and CLEC4M/DC-SIGNR, which are respectively found on dendritic cells (DCs), and on endothelial cells of liver sinusoids and lymph node sinuses. These interactions allow capture of viral particles at mucosal surfaces by these cells and subsequent transmission to permissive cells. HIV subverts the migration properties of dendritic cells to gain access to CD4+ T-cells in lymph nodes. Virus transmission to permissive T-cells occurs either in trans (without DCs infection, through viral capture and transmission), or in cis (following DCs productive infection, through the usual CD4-gp120 interaction), thereby inducing a robust infection. In trans infection, bound virions remain infectious over days and it is proposed that they are not degraded, but protected in non-lysosomal acidic organelles within the DCs close to the cell membrane thus contributing to the viral infectious potential during DCs' migration from the periphery to the lymphoid tissues. On arrival at lymphoid tissues, intact virions recycle back to DCs' cell surface allowing virus transmission to CD4+ T-cells.</text>
</comment>
<dbReference type="Pfam" id="PF00517">
    <property type="entry name" value="GP41"/>
    <property type="match status" value="1"/>
</dbReference>
<dbReference type="GO" id="GO:1903911">
    <property type="term" value="P:positive regulation of receptor clustering"/>
    <property type="evidence" value="ECO:0007669"/>
    <property type="project" value="UniProtKB-UniRule"/>
</dbReference>
<evidence type="ECO:0000256" key="1">
    <source>
        <dbReference type="ARBA" id="ARBA00004402"/>
    </source>
</evidence>
<dbReference type="GO" id="GO:0019062">
    <property type="term" value="P:virion attachment to host cell"/>
    <property type="evidence" value="ECO:0007669"/>
    <property type="project" value="UniProtKB-UniRule"/>
</dbReference>
<keyword evidence="15 32" id="KW-0053">Apoptosis</keyword>
<feature type="disulfide bond" evidence="32">
    <location>
        <begin position="118"/>
        <end position="204"/>
    </location>
</feature>
<dbReference type="GO" id="GO:0019064">
    <property type="term" value="P:fusion of virus membrane with host plasma membrane"/>
    <property type="evidence" value="ECO:0007669"/>
    <property type="project" value="UniProtKB-UniRule"/>
</dbReference>
<evidence type="ECO:0000256" key="31">
    <source>
        <dbReference type="ARBA" id="ARBA00023296"/>
    </source>
</evidence>
<evidence type="ECO:0000256" key="7">
    <source>
        <dbReference type="ARBA" id="ARBA00022506"/>
    </source>
</evidence>
<dbReference type="GO" id="GO:0020002">
    <property type="term" value="C:host cell plasma membrane"/>
    <property type="evidence" value="ECO:0007669"/>
    <property type="project" value="UniProtKB-SubCell"/>
</dbReference>
<comment type="function">
    <text evidence="32">Envelope glycoprotein gp160: Oligomerizes in the host endoplasmic reticulum into predominantly trimers. In a second time, gp160 transits in the host Golgi, where glycosylation is completed. The precursor is then proteolytically cleaved in the trans-Golgi and thereby activated by cellular furin or furin-like proteases to produce gp120 and gp41.</text>
</comment>
<keyword evidence="14 32" id="KW-0812">Transmembrane</keyword>
<keyword evidence="7 32" id="KW-1168">Fusion of virus membrane with host membrane</keyword>
<comment type="subcellular location">
    <subcellularLocation>
        <location evidence="3">Host cell membrane</location>
        <topology evidence="3">Peripheral membrane protein</topology>
    </subcellularLocation>
    <subcellularLocation>
        <location evidence="1">Host cell membrane</location>
        <topology evidence="1">Single-pass type I membrane protein</topology>
    </subcellularLocation>
    <subcellularLocation>
        <location evidence="2">Host endosome membrane</location>
        <topology evidence="2">Peripheral membrane protein</topology>
    </subcellularLocation>
    <subcellularLocation>
        <location evidence="5">Host endosome membrane</location>
        <topology evidence="5">Single-pass type I membrane protein</topology>
    </subcellularLocation>
    <subcellularLocation>
        <location evidence="6">Virion membrane</location>
        <topology evidence="6">Peripheral membrane protein</topology>
    </subcellularLocation>
    <subcellularLocation>
        <location evidence="4">Virion membrane</location>
        <topology evidence="4">Single-pass type I membrane protein</topology>
    </subcellularLocation>
</comment>
<feature type="region of interest" description="CD4-binding loop" evidence="32">
    <location>
        <begin position="361"/>
        <end position="371"/>
    </location>
</feature>
<dbReference type="Gene3D" id="2.170.40.20">
    <property type="entry name" value="Human immunodeficiency virus 1, Gp160, envelope glycoprotein"/>
    <property type="match status" value="2"/>
</dbReference>
<feature type="chain" id="PRO_5023427828" description="Envelope glycoprotein gp160" evidence="32">
    <location>
        <begin position="32"/>
        <end position="853"/>
    </location>
</feature>
<dbReference type="GO" id="GO:0019031">
    <property type="term" value="C:viral envelope"/>
    <property type="evidence" value="ECO:0007669"/>
    <property type="project" value="UniProtKB-KW"/>
</dbReference>
<evidence type="ECO:0000256" key="18">
    <source>
        <dbReference type="ARBA" id="ARBA00022844"/>
    </source>
</evidence>
<comment type="domain">
    <text evidence="32">The YXXL motif is involved in determining the exact site of viral release at the surface of infected mononuclear cells and promotes endocytosis. YXXL and di-leucine endocytosis motifs interact directly or indirectly with the clathrin adapter complexes, opperate independently, and their activities are not additive.</text>
</comment>
<feature type="transmembrane region" description="Helical" evidence="33">
    <location>
        <begin position="510"/>
        <end position="534"/>
    </location>
</feature>
<keyword evidence="12 32" id="KW-1162">Viral penetration into host cytoplasm</keyword>
<dbReference type="SUPFAM" id="SSF56502">
    <property type="entry name" value="gp120 core"/>
    <property type="match status" value="2"/>
</dbReference>
<keyword evidence="17 32" id="KW-1161">Viral attachment to host cell</keyword>
<dbReference type="CDD" id="cd09909">
    <property type="entry name" value="HIV-1-like_HR1-HR2"/>
    <property type="match status" value="1"/>
</dbReference>
<comment type="function">
    <text evidence="32">Transmembrane protein gp41: Acts as a class I viral fusion protein. Under the current model, the protein has at least 3 conformational states: pre-fusion native state, pre-hairpin intermediate state, and post-fusion hairpin state. During fusion of viral and target intracellular membranes, the coiled coil regions (heptad repeats) assume a trimer-of-hairpins structure, positioning the fusion peptide in close proximity to the C-terminal region of the ectodomain. The formation of this structure appears to drive apposition and subsequent fusion of viral and target cell membranes. Complete fusion occurs in host cell endosomes and is dynamin-dependent, however some lipid transfer might occur at the plasma membrane. The virus undergoes clathrin-dependent internalization long before endosomal fusion, thus minimizing the surface exposure of conserved viral epitopes during fusion and reducing the efficacy of inhibitors targeting these epitopes. Membranes fusion leads to delivery of the nucleocapsid into the cytoplasm.</text>
</comment>
<evidence type="ECO:0000256" key="32">
    <source>
        <dbReference type="HAMAP-Rule" id="MF_04083"/>
    </source>
</evidence>
<dbReference type="InterPro" id="IPR036377">
    <property type="entry name" value="Gp120_core_sf"/>
</dbReference>
<evidence type="ECO:0000256" key="6">
    <source>
        <dbReference type="ARBA" id="ARBA00004650"/>
    </source>
</evidence>
<feature type="region of interest" description="Immunosuppression" evidence="32">
    <location>
        <begin position="571"/>
        <end position="589"/>
    </location>
</feature>
<evidence type="ECO:0000256" key="21">
    <source>
        <dbReference type="ARBA" id="ARBA00022890"/>
    </source>
</evidence>
<keyword evidence="29 32" id="KW-0899">Viral immunoevasion</keyword>
<evidence type="ECO:0000256" key="20">
    <source>
        <dbReference type="ARBA" id="ARBA00022879"/>
    </source>
</evidence>
<evidence type="ECO:0000256" key="16">
    <source>
        <dbReference type="ARBA" id="ARBA00022729"/>
    </source>
</evidence>
<comment type="similarity">
    <text evidence="32">Belongs to the HIV-1 env protein family.</text>
</comment>
<keyword evidence="30 32" id="KW-0449">Lipoprotein</keyword>
<evidence type="ECO:0000256" key="8">
    <source>
        <dbReference type="ARBA" id="ARBA00022510"/>
    </source>
</evidence>
<accession>M9Z5N4</accession>
<evidence type="ECO:0000256" key="10">
    <source>
        <dbReference type="ARBA" id="ARBA00022570"/>
    </source>
</evidence>
<dbReference type="SUPFAM" id="SSF58069">
    <property type="entry name" value="Virus ectodomain"/>
    <property type="match status" value="1"/>
</dbReference>
<evidence type="ECO:0000256" key="34">
    <source>
        <dbReference type="SAM" id="MobiDB-lite"/>
    </source>
</evidence>
<feature type="disulfide bond" evidence="32">
    <location>
        <begin position="125"/>
        <end position="195"/>
    </location>
</feature>
<evidence type="ECO:0000313" key="37">
    <source>
        <dbReference type="EMBL" id="AGK29507.1"/>
    </source>
</evidence>
<dbReference type="Pfam" id="PF00516">
    <property type="entry name" value="GP120"/>
    <property type="match status" value="1"/>
</dbReference>
<evidence type="ECO:0000256" key="9">
    <source>
        <dbReference type="ARBA" id="ARBA00022511"/>
    </source>
</evidence>
<keyword evidence="10 32" id="KW-1165">Clathrin-mediated endocytosis of virus by host</keyword>
<keyword evidence="20 32" id="KW-0261">Viral envelope protein</keyword>
<evidence type="ECO:0000256" key="12">
    <source>
        <dbReference type="ARBA" id="ARBA00022595"/>
    </source>
</evidence>
<keyword evidence="31 32" id="KW-1160">Virus entry into host cell</keyword>
<dbReference type="GO" id="GO:0039654">
    <property type="term" value="P:fusion of virus membrane with host endosome membrane"/>
    <property type="evidence" value="ECO:0007669"/>
    <property type="project" value="UniProtKB-UniRule"/>
</dbReference>
<keyword evidence="16 32" id="KW-0732">Signal</keyword>
<comment type="domain">
    <text evidence="32">The CD4-binding region is targeted by the antibody b12.</text>
</comment>
<dbReference type="FunFam" id="1.10.287.210:FF:000001">
    <property type="entry name" value="Envelope glycoprotein gp160"/>
    <property type="match status" value="1"/>
</dbReference>
<evidence type="ECO:0000256" key="30">
    <source>
        <dbReference type="ARBA" id="ARBA00023288"/>
    </source>
</evidence>
<evidence type="ECO:0000256" key="14">
    <source>
        <dbReference type="ARBA" id="ARBA00022692"/>
    </source>
</evidence>
<feature type="region of interest" description="Disordered" evidence="34">
    <location>
        <begin position="716"/>
        <end position="740"/>
    </location>
</feature>
<feature type="topological domain" description="Cytoplasmic" evidence="32">
    <location>
        <begin position="703"/>
        <end position="853"/>
    </location>
</feature>
<dbReference type="GO" id="GO:0055036">
    <property type="term" value="C:virion membrane"/>
    <property type="evidence" value="ECO:0007669"/>
    <property type="project" value="UniProtKB-SubCell"/>
</dbReference>
<keyword evidence="28 32" id="KW-0325">Glycoprotein</keyword>
<evidence type="ECO:0000259" key="36">
    <source>
        <dbReference type="Pfam" id="PF00517"/>
    </source>
</evidence>
<feature type="transmembrane region" description="Helical" evidence="33">
    <location>
        <begin position="20"/>
        <end position="41"/>
    </location>
</feature>
<feature type="compositionally biased region" description="Polar residues" evidence="34">
    <location>
        <begin position="454"/>
        <end position="464"/>
    </location>
</feature>
<comment type="miscellaneous">
    <text evidence="32">HIV-1 lineages are divided in three main groups, M (for Major), O (for Outlier), and N (for New, or Non-M, Non-O). The vast majority of strains found worldwide belong to the group M. Group O seems to be endemic to and largely confined to Cameroon and neighboring countries in West Central Africa, where these viruses represent a small minority of HIV-1 strains. The group N is represented by a limited number of isolates from Cameroonian persons. The group M is further subdivided in 9 clades or subtypes (A to D, F to H, J and K).</text>
</comment>
<comment type="PTM">
    <text evidence="32">Highly glycosylated by host. The high number of glycan on the protein is reffered to as 'glycan shield' because it contributes to hide protein sequence from adaptive immune system.</text>
</comment>
<organismHost>
    <name type="scientific">Homo sapiens</name>
    <name type="common">Human</name>
    <dbReference type="NCBI Taxonomy" id="9606"/>
</organismHost>
<feature type="disulfide bond" evidence="32">
    <location>
        <begin position="53"/>
        <end position="73"/>
    </location>
</feature>
<comment type="subunit">
    <text evidence="32">The mature envelope protein (Env) consists of a homotrimer of non-covalently associated gp120-gp41 heterodimers. The resulting complex protrudes from the virus surface as a spike. There seems to be as few as 10 spikes on the average virion. Surface protein gp120 interacts with host CD4, CCR5 and CXCR4. Gp120 also interacts with the C-type lectins CD209/DC-SIGN and CLEC4M/DC-SIGNR (collectively referred to as DC-SIGN(R)). Gp120 and gp41 interact with GalCer. Gp120 interacts with host ITGA4/ITGB7 complex; on CD4+ T-cells, this interaction results in rapid activation of integrin ITGAL/LFA-1, which facilitates efficient cell-to-cell spreading of HIV-1. Gp120 interacts with cell-associated heparan sulfate; this interaction increases virus infectivity on permissive cells and may be involved in infection of CD4- cells.</text>
</comment>
<comment type="domain">
    <text evidence="32 33">The 17 amino acids long immunosuppressive region is present in many retroviral envelope proteins. Synthetic peptides derived from this relatively conserved sequence inhibit immune function in vitro and in vivo.</text>
</comment>
<keyword evidence="23 32" id="KW-1039">Host endosome</keyword>
<keyword evidence="19 32" id="KW-1043">Host membrane</keyword>
<feature type="disulfide bond" evidence="32">
    <location>
        <begin position="595"/>
        <end position="601"/>
    </location>
</feature>
<feature type="disulfide bond" evidence="32">
    <location>
        <begin position="217"/>
        <end position="246"/>
    </location>
</feature>
<comment type="PTM">
    <text evidence="32">Palmitoylation of the transmembrane protein and of Env polyprotein (prior to its proteolytic cleavage) is essential for their association with host cell membrane lipid rafts. Palmitoylation is therefore required for envelope trafficking to classical lipid rafts, but not for viral replication.</text>
</comment>
<dbReference type="GO" id="GO:0075512">
    <property type="term" value="P:clathrin-dependent endocytosis of virus by host cell"/>
    <property type="evidence" value="ECO:0007669"/>
    <property type="project" value="UniProtKB-UniRule"/>
</dbReference>
<dbReference type="Gene3D" id="1.10.287.210">
    <property type="match status" value="1"/>
</dbReference>
<comment type="miscellaneous">
    <text evidence="32">Inhibitors targeting HIV-1 viral envelope proteins are used as antiretroviral drugs. Attachment of virions to the cell surface via non-specific interactions and CD4 binding can be blocked by inhibitors that include cyanovirin-N, cyclotriazadisulfonamide analogs, PRO 2000, TNX 355 and PRO 542. In addition, BMS 806 can block CD4-induced conformational changes. Env interactions with the coreceptor molecules can be targeted by CCR5 antagonists including SCH-D, maraviroc (UK 427857) and aplaviroc (GW 873140), and the CXCR4 antagonist AMD 070. Fusion of viral and cellular membranes can be inhibited by peptides such as enfuvirtide and tifuvirtide (T 1249). Resistance to inhibitors associated with mutations in Env are observed. Most of the time, single mutations confer only a modest reduction in drug susceptibility. Combination of several mutations is usually required to develop a high-level drug resistance.</text>
</comment>